<evidence type="ECO:0000256" key="1">
    <source>
        <dbReference type="ARBA" id="ARBA00004651"/>
    </source>
</evidence>
<dbReference type="PIRSF" id="PIRSF005091">
    <property type="entry name" value="Mmb_sulf_HI1246"/>
    <property type="match status" value="1"/>
</dbReference>
<dbReference type="AlphaFoldDB" id="A0A2W5F3T6"/>
<dbReference type="InterPro" id="IPR012160">
    <property type="entry name" value="LtaS-like"/>
</dbReference>
<evidence type="ECO:0000256" key="7">
    <source>
        <dbReference type="PIRSR" id="PIRSR005091-2"/>
    </source>
</evidence>
<feature type="domain" description="Sulfatase N-terminal" evidence="10">
    <location>
        <begin position="281"/>
        <end position="563"/>
    </location>
</feature>
<name>A0A2W5F3T6_9SPHI</name>
<feature type="binding site" evidence="8">
    <location>
        <position position="514"/>
    </location>
    <ligand>
        <name>Mn(2+)</name>
        <dbReference type="ChEBI" id="CHEBI:29035"/>
    </ligand>
</feature>
<evidence type="ECO:0000313" key="11">
    <source>
        <dbReference type="EMBL" id="PZP50765.1"/>
    </source>
</evidence>
<feature type="binding site" evidence="7">
    <location>
        <position position="461"/>
    </location>
    <ligand>
        <name>substrate</name>
    </ligand>
</feature>
<evidence type="ECO:0000256" key="6">
    <source>
        <dbReference type="PIRSR" id="PIRSR005091-1"/>
    </source>
</evidence>
<comment type="caution">
    <text evidence="11">The sequence shown here is derived from an EMBL/GenBank/DDBJ whole genome shotgun (WGS) entry which is preliminary data.</text>
</comment>
<comment type="subcellular location">
    <subcellularLocation>
        <location evidence="1">Cell membrane</location>
        <topology evidence="1">Multi-pass membrane protein</topology>
    </subcellularLocation>
</comment>
<dbReference type="Pfam" id="PF00884">
    <property type="entry name" value="Sulfatase"/>
    <property type="match status" value="1"/>
</dbReference>
<feature type="binding site" evidence="8">
    <location>
        <position position="513"/>
    </location>
    <ligand>
        <name>Mn(2+)</name>
        <dbReference type="ChEBI" id="CHEBI:29035"/>
    </ligand>
</feature>
<evidence type="ECO:0000256" key="2">
    <source>
        <dbReference type="ARBA" id="ARBA00022475"/>
    </source>
</evidence>
<dbReference type="Gene3D" id="3.40.720.10">
    <property type="entry name" value="Alkaline Phosphatase, subunit A"/>
    <property type="match status" value="1"/>
</dbReference>
<dbReference type="InterPro" id="IPR050448">
    <property type="entry name" value="OpgB/LTA_synthase_biosynth"/>
</dbReference>
<feature type="transmembrane region" description="Helical" evidence="9">
    <location>
        <begin position="89"/>
        <end position="113"/>
    </location>
</feature>
<evidence type="ECO:0000256" key="3">
    <source>
        <dbReference type="ARBA" id="ARBA00022692"/>
    </source>
</evidence>
<reference evidence="11 12" key="1">
    <citation type="submission" date="2017-11" db="EMBL/GenBank/DDBJ databases">
        <title>Infants hospitalized years apart are colonized by the same room-sourced microbial strains.</title>
        <authorList>
            <person name="Brooks B."/>
            <person name="Olm M.R."/>
            <person name="Firek B.A."/>
            <person name="Baker R."/>
            <person name="Thomas B.C."/>
            <person name="Morowitz M.J."/>
            <person name="Banfield J.F."/>
        </authorList>
    </citation>
    <scope>NUCLEOTIDE SEQUENCE [LARGE SCALE GENOMIC DNA]</scope>
    <source>
        <strain evidence="11">S2_009_000_R2_76</strain>
    </source>
</reference>
<feature type="transmembrane region" description="Helical" evidence="9">
    <location>
        <begin position="142"/>
        <end position="162"/>
    </location>
</feature>
<feature type="transmembrane region" description="Helical" evidence="9">
    <location>
        <begin position="12"/>
        <end position="36"/>
    </location>
</feature>
<dbReference type="Proteomes" id="UP000249645">
    <property type="component" value="Unassembled WGS sequence"/>
</dbReference>
<dbReference type="PANTHER" id="PTHR47371">
    <property type="entry name" value="LIPOTEICHOIC ACID SYNTHASE"/>
    <property type="match status" value="1"/>
</dbReference>
<keyword evidence="7" id="KW-0479">Metal-binding</keyword>
<dbReference type="GO" id="GO:0005886">
    <property type="term" value="C:plasma membrane"/>
    <property type="evidence" value="ECO:0007669"/>
    <property type="project" value="UniProtKB-SubCell"/>
</dbReference>
<feature type="active site" evidence="6">
    <location>
        <position position="329"/>
    </location>
</feature>
<gene>
    <name evidence="11" type="ORF">DI598_04845</name>
</gene>
<evidence type="ECO:0000256" key="5">
    <source>
        <dbReference type="ARBA" id="ARBA00023136"/>
    </source>
</evidence>
<dbReference type="PANTHER" id="PTHR47371:SF3">
    <property type="entry name" value="PHOSPHOGLYCEROL TRANSFERASE I"/>
    <property type="match status" value="1"/>
</dbReference>
<organism evidence="11 12">
    <name type="scientific">Pseudopedobacter saltans</name>
    <dbReference type="NCBI Taxonomy" id="151895"/>
    <lineage>
        <taxon>Bacteria</taxon>
        <taxon>Pseudomonadati</taxon>
        <taxon>Bacteroidota</taxon>
        <taxon>Sphingobacteriia</taxon>
        <taxon>Sphingobacteriales</taxon>
        <taxon>Sphingobacteriaceae</taxon>
        <taxon>Pseudopedobacter</taxon>
    </lineage>
</organism>
<keyword evidence="2" id="KW-1003">Cell membrane</keyword>
<dbReference type="InterPro" id="IPR017850">
    <property type="entry name" value="Alkaline_phosphatase_core_sf"/>
</dbReference>
<dbReference type="Gene3D" id="3.30.1120.80">
    <property type="match status" value="1"/>
</dbReference>
<dbReference type="CDD" id="cd16015">
    <property type="entry name" value="LTA_synthase"/>
    <property type="match status" value="1"/>
</dbReference>
<keyword evidence="3 9" id="KW-0812">Transmembrane</keyword>
<evidence type="ECO:0000256" key="4">
    <source>
        <dbReference type="ARBA" id="ARBA00022989"/>
    </source>
</evidence>
<evidence type="ECO:0000313" key="12">
    <source>
        <dbReference type="Proteomes" id="UP000249645"/>
    </source>
</evidence>
<sequence length="653" mass="74933">MSKLTNKRFGRYQIVIAFIVFYIVLSQVVRTVLLFLCHKKASLSFFDISKIYLKGFVFDIGTATFLSFVGIVYLLLFPTKYIGKKVDKVIVYIGLFLTVFIVYFATFAEFTFWGEFESRFNFIAVDYLLYTYEVVENINQSYPLPLLITGMVLCSVGTIFLFKKMGIFQTTFSEKTTFGKRFLLYFFPFLVIAFVYIICIPNRWAEQGNNNYADELSKNGIYSFFAAFRSNELPYQDFYLHKQPEMAVQQMRSFLKDDNTSFIDSNTIYRRIKSNSVEQKPNVILITIESFSADFMAHFGNKKNITPNIDRIADSSLLFRHLYATGTRTVRGMEALTLSIPPTPGNSIVRRSDNKGLFSIGSVFKSKGYNRTFFYGGDGYFDNMNNFFSGIGFDIVDKGRNFRLKDGIQTKRSIISDRDVHFKNAWGICDEDLLDAVLKNADQQYQQKQPFFDFIMTTSNHKPYTYPSGKIDIPSGSGRDGAVKYTDYAIGHFLEKAAKKSWFSNTVFVIVADHCASSAGKDAVEVSKYHIPCLIFNLATRQGNVDQLCSQIDIFPTLFSLLGWDYKSSLFGRDVFSAQYMPRALPASYQVLGYMEKNNLTLLSPVNKSESLYWNYQEKEMPNLTIDSADLEKTITYYQSAYTLYKSGQLKDR</sequence>
<keyword evidence="7" id="KW-0464">Manganese</keyword>
<evidence type="ECO:0000256" key="9">
    <source>
        <dbReference type="SAM" id="Phobius"/>
    </source>
</evidence>
<keyword evidence="4 9" id="KW-1133">Transmembrane helix</keyword>
<dbReference type="SUPFAM" id="SSF53649">
    <property type="entry name" value="Alkaline phosphatase-like"/>
    <property type="match status" value="1"/>
</dbReference>
<feature type="binding site" evidence="8">
    <location>
        <position position="329"/>
    </location>
    <ligand>
        <name>Mn(2+)</name>
        <dbReference type="ChEBI" id="CHEBI:29035"/>
    </ligand>
</feature>
<keyword evidence="5 9" id="KW-0472">Membrane</keyword>
<protein>
    <submittedName>
        <fullName evidence="11">Sulfatase</fullName>
    </submittedName>
</protein>
<feature type="binding site" evidence="8">
    <location>
        <position position="289"/>
    </location>
    <ligand>
        <name>Mn(2+)</name>
        <dbReference type="ChEBI" id="CHEBI:29035"/>
    </ligand>
</feature>
<evidence type="ECO:0000259" key="10">
    <source>
        <dbReference type="Pfam" id="PF00884"/>
    </source>
</evidence>
<accession>A0A2W5F3T6</accession>
<dbReference type="GO" id="GO:0046872">
    <property type="term" value="F:metal ion binding"/>
    <property type="evidence" value="ECO:0007669"/>
    <property type="project" value="UniProtKB-KW"/>
</dbReference>
<proteinExistence type="predicted"/>
<dbReference type="EMBL" id="QFOI01000054">
    <property type="protein sequence ID" value="PZP50765.1"/>
    <property type="molecule type" value="Genomic_DNA"/>
</dbReference>
<dbReference type="InterPro" id="IPR000917">
    <property type="entry name" value="Sulfatase_N"/>
</dbReference>
<evidence type="ECO:0000256" key="8">
    <source>
        <dbReference type="PIRSR" id="PIRSR005091-3"/>
    </source>
</evidence>
<feature type="transmembrane region" description="Helical" evidence="9">
    <location>
        <begin position="182"/>
        <end position="204"/>
    </location>
</feature>
<feature type="transmembrane region" description="Helical" evidence="9">
    <location>
        <begin position="56"/>
        <end position="77"/>
    </location>
</feature>